<evidence type="ECO:0000313" key="2">
    <source>
        <dbReference type="Proteomes" id="UP000308186"/>
    </source>
</evidence>
<dbReference type="RefSeq" id="WP_139724862.1">
    <property type="nucleotide sequence ID" value="NZ_VDCW01000022.1"/>
</dbReference>
<dbReference type="EMBL" id="VDCW01000022">
    <property type="protein sequence ID" value="TNF65774.1"/>
    <property type="molecule type" value="Genomic_DNA"/>
</dbReference>
<gene>
    <name evidence="1" type="ORF">FBF48_10275</name>
</gene>
<dbReference type="AlphaFoldDB" id="A0AAX2V0J7"/>
<reference evidence="1 2" key="1">
    <citation type="submission" date="2019-06" db="EMBL/GenBank/DDBJ databases">
        <title>Genome Announcement To Ensure Probiotic Safety of Streptococcus salivarius UBSS01.</title>
        <authorList>
            <person name="Sulthana A."/>
            <person name="Lakshmi S.G."/>
            <person name="Madempudi R.S."/>
        </authorList>
    </citation>
    <scope>NUCLEOTIDE SEQUENCE [LARGE SCALE GENOMIC DNA]</scope>
    <source>
        <strain evidence="1 2">UBSS01</strain>
    </source>
</reference>
<proteinExistence type="predicted"/>
<sequence>MPKYEIVRPWFGVKAGDVVDMERVHPSLASHVKLLSGTVAEVAELLDPTAPPPPPPPVEVTRQAIMNRLRELKIQFHAKLGDDKLLALLPDDDPLKVAAE</sequence>
<dbReference type="Proteomes" id="UP000308186">
    <property type="component" value="Unassembled WGS sequence"/>
</dbReference>
<comment type="caution">
    <text evidence="1">The sequence shown here is derived from an EMBL/GenBank/DDBJ whole genome shotgun (WGS) entry which is preliminary data.</text>
</comment>
<evidence type="ECO:0000313" key="1">
    <source>
        <dbReference type="EMBL" id="TNF65774.1"/>
    </source>
</evidence>
<protein>
    <submittedName>
        <fullName evidence="1">Uncharacterized protein</fullName>
    </submittedName>
</protein>
<organism evidence="1 2">
    <name type="scientific">Streptococcus salivarius</name>
    <dbReference type="NCBI Taxonomy" id="1304"/>
    <lineage>
        <taxon>Bacteria</taxon>
        <taxon>Bacillati</taxon>
        <taxon>Bacillota</taxon>
        <taxon>Bacilli</taxon>
        <taxon>Lactobacillales</taxon>
        <taxon>Streptococcaceae</taxon>
        <taxon>Streptococcus</taxon>
    </lineage>
</organism>
<name>A0AAX2V0J7_STRSL</name>
<accession>A0AAX2V0J7</accession>